<dbReference type="NCBIfam" id="NF010297">
    <property type="entry name" value="PRK13737.1"/>
    <property type="match status" value="1"/>
</dbReference>
<dbReference type="Pfam" id="PF06834">
    <property type="entry name" value="TraU"/>
    <property type="match status" value="1"/>
</dbReference>
<protein>
    <submittedName>
        <fullName evidence="2">Conjugal transfer pilus assembly protein TraU</fullName>
    </submittedName>
</protein>
<accession>A0A4R3NDM9</accession>
<comment type="caution">
    <text evidence="2">The sequence shown here is derived from an EMBL/GenBank/DDBJ whole genome shotgun (WGS) entry which is preliminary data.</text>
</comment>
<keyword evidence="1" id="KW-0732">Signal</keyword>
<name>A0A4R3NDM9_9GAMM</name>
<dbReference type="Proteomes" id="UP000295055">
    <property type="component" value="Unassembled WGS sequence"/>
</dbReference>
<gene>
    <name evidence="2" type="ORF">EC835_11410</name>
</gene>
<dbReference type="EMBL" id="SMAS01000014">
    <property type="protein sequence ID" value="TCT28879.1"/>
    <property type="molecule type" value="Genomic_DNA"/>
</dbReference>
<evidence type="ECO:0000313" key="2">
    <source>
        <dbReference type="EMBL" id="TCT28879.1"/>
    </source>
</evidence>
<sequence length="333" mass="36723">MKIGFKWLAPVCLLGGLLGSVPAKADAMCEGNFVNPITDICWNCLFPMTIGKTAVFPGIAPDTRNPSMPIQICPFPPPIFKRIGLAIGYWEPFALTDVTRSPYCMVNLGGFNINVGKTGGGKAGQSDSPTPGAFYHVHWYKYPLTYWLNIITSMGCLQSGDMDIAYLSELDPMWNDSSLSSILAPEAFVFANPIAQGACAADAIASMTGKPIDALFWCAGSQGSMYPFTGYTSNEFSPQASSVLLSERMAFKLHRQGLVMNSVGENKAVCYEYPSPIIPKERYRYQMVNMHPDSTQCHPFGRSVMRWQAGHASPNSRKNFGYLIWRKRNCVFL</sequence>
<dbReference type="OrthoDB" id="9788211at2"/>
<evidence type="ECO:0000256" key="1">
    <source>
        <dbReference type="SAM" id="SignalP"/>
    </source>
</evidence>
<dbReference type="InterPro" id="IPR009649">
    <property type="entry name" value="TraU"/>
</dbReference>
<organism evidence="2 3">
    <name type="scientific">Providencia alcalifaciens</name>
    <dbReference type="NCBI Taxonomy" id="126385"/>
    <lineage>
        <taxon>Bacteria</taxon>
        <taxon>Pseudomonadati</taxon>
        <taxon>Pseudomonadota</taxon>
        <taxon>Gammaproteobacteria</taxon>
        <taxon>Enterobacterales</taxon>
        <taxon>Morganellaceae</taxon>
        <taxon>Providencia</taxon>
    </lineage>
</organism>
<proteinExistence type="predicted"/>
<feature type="chain" id="PRO_5020364424" evidence="1">
    <location>
        <begin position="26"/>
        <end position="333"/>
    </location>
</feature>
<feature type="signal peptide" evidence="1">
    <location>
        <begin position="1"/>
        <end position="25"/>
    </location>
</feature>
<reference evidence="2 3" key="1">
    <citation type="submission" date="2019-03" db="EMBL/GenBank/DDBJ databases">
        <title>Genomic analyses of the natural microbiome of Caenorhabditis elegans.</title>
        <authorList>
            <person name="Samuel B."/>
        </authorList>
    </citation>
    <scope>NUCLEOTIDE SEQUENCE [LARGE SCALE GENOMIC DNA]</scope>
    <source>
        <strain evidence="2 3">JUb102</strain>
    </source>
</reference>
<dbReference type="AlphaFoldDB" id="A0A4R3NDM9"/>
<evidence type="ECO:0000313" key="3">
    <source>
        <dbReference type="Proteomes" id="UP000295055"/>
    </source>
</evidence>
<dbReference type="RefSeq" id="WP_132497233.1">
    <property type="nucleotide sequence ID" value="NZ_SMAS01000014.1"/>
</dbReference>